<name>A0ABY7SKF0_9RHOB</name>
<protein>
    <submittedName>
        <fullName evidence="8">DMT family transporter</fullName>
    </submittedName>
</protein>
<feature type="domain" description="EamA" evidence="7">
    <location>
        <begin position="157"/>
        <end position="288"/>
    </location>
</feature>
<feature type="transmembrane region" description="Helical" evidence="6">
    <location>
        <begin position="93"/>
        <end position="120"/>
    </location>
</feature>
<dbReference type="Pfam" id="PF00892">
    <property type="entry name" value="EamA"/>
    <property type="match status" value="2"/>
</dbReference>
<evidence type="ECO:0000259" key="7">
    <source>
        <dbReference type="Pfam" id="PF00892"/>
    </source>
</evidence>
<feature type="transmembrane region" description="Helical" evidence="6">
    <location>
        <begin position="272"/>
        <end position="289"/>
    </location>
</feature>
<dbReference type="PANTHER" id="PTHR22911:SF6">
    <property type="entry name" value="SOLUTE CARRIER FAMILY 35 MEMBER G1"/>
    <property type="match status" value="1"/>
</dbReference>
<feature type="transmembrane region" description="Helical" evidence="6">
    <location>
        <begin position="17"/>
        <end position="35"/>
    </location>
</feature>
<sequence length="303" mass="32497">MTAAATMPDQGTQPLKAAAWMIGAVAAFTLMAIAGRAVSFELDTFELLGYRSAIGIVIMAAVITWRRDWASVNFRHPGLHLWRNTVHFGAQNLWFYAMFNAALAQVFALEFTAPLWLLILSRLLLGERMTRPRVIAALCGFVGILLVAQPGSAPLTPGLIAAALCAIGFALTYITTKQLTAVTSLTNILWWMTVLQTLMGLICAGIDGQIALPSAQALPWVMLLGLTGLGAHFCITSALKLAPATLVMPFDFLRLPVIAVVGLLLYNEPISLWVLLGGALILGGNYLNIRAEAARKPLAATQA</sequence>
<evidence type="ECO:0000256" key="6">
    <source>
        <dbReference type="SAM" id="Phobius"/>
    </source>
</evidence>
<dbReference type="EMBL" id="CP067136">
    <property type="protein sequence ID" value="WCR06502.1"/>
    <property type="molecule type" value="Genomic_DNA"/>
</dbReference>
<dbReference type="InterPro" id="IPR037185">
    <property type="entry name" value="EmrE-like"/>
</dbReference>
<evidence type="ECO:0000256" key="2">
    <source>
        <dbReference type="ARBA" id="ARBA00009853"/>
    </source>
</evidence>
<keyword evidence="4 6" id="KW-1133">Transmembrane helix</keyword>
<dbReference type="Proteomes" id="UP001219349">
    <property type="component" value="Chromosome"/>
</dbReference>
<evidence type="ECO:0000313" key="8">
    <source>
        <dbReference type="EMBL" id="WCR06502.1"/>
    </source>
</evidence>
<evidence type="ECO:0000256" key="4">
    <source>
        <dbReference type="ARBA" id="ARBA00022989"/>
    </source>
</evidence>
<reference evidence="8 9" key="1">
    <citation type="submission" date="2021-01" db="EMBL/GenBank/DDBJ databases">
        <title>Biogeographic distribution of Paracoccus.</title>
        <authorList>
            <person name="Hollensteiner J."/>
            <person name="Leineberger J."/>
            <person name="Brinkhoff T."/>
            <person name="Daniel R."/>
        </authorList>
    </citation>
    <scope>NUCLEOTIDE SEQUENCE [LARGE SCALE GENOMIC DNA]</scope>
    <source>
        <strain evidence="8 9">KCTC 22803</strain>
    </source>
</reference>
<comment type="subcellular location">
    <subcellularLocation>
        <location evidence="1">Membrane</location>
        <topology evidence="1">Multi-pass membrane protein</topology>
    </subcellularLocation>
</comment>
<comment type="similarity">
    <text evidence="2">Belongs to the drug/metabolite transporter (DMT) superfamily. 10 TMS drug/metabolite exporter (DME) (TC 2.A.7.3) family.</text>
</comment>
<organism evidence="8 9">
    <name type="scientific">Paracoccus fistulariae</name>
    <dbReference type="NCBI Taxonomy" id="658446"/>
    <lineage>
        <taxon>Bacteria</taxon>
        <taxon>Pseudomonadati</taxon>
        <taxon>Pseudomonadota</taxon>
        <taxon>Alphaproteobacteria</taxon>
        <taxon>Rhodobacterales</taxon>
        <taxon>Paracoccaceae</taxon>
        <taxon>Paracoccus</taxon>
    </lineage>
</organism>
<feature type="transmembrane region" description="Helical" evidence="6">
    <location>
        <begin position="132"/>
        <end position="149"/>
    </location>
</feature>
<evidence type="ECO:0000256" key="1">
    <source>
        <dbReference type="ARBA" id="ARBA00004141"/>
    </source>
</evidence>
<evidence type="ECO:0000256" key="5">
    <source>
        <dbReference type="ARBA" id="ARBA00023136"/>
    </source>
</evidence>
<keyword evidence="3 6" id="KW-0812">Transmembrane</keyword>
<feature type="transmembrane region" description="Helical" evidence="6">
    <location>
        <begin position="246"/>
        <end position="266"/>
    </location>
</feature>
<dbReference type="PANTHER" id="PTHR22911">
    <property type="entry name" value="ACYL-MALONYL CONDENSING ENZYME-RELATED"/>
    <property type="match status" value="1"/>
</dbReference>
<gene>
    <name evidence="8" type="ORF">JHX87_13535</name>
</gene>
<dbReference type="InterPro" id="IPR000620">
    <property type="entry name" value="EamA_dom"/>
</dbReference>
<dbReference type="RefSeq" id="WP_271884244.1">
    <property type="nucleotide sequence ID" value="NZ_CP067136.1"/>
</dbReference>
<proteinExistence type="inferred from homology"/>
<feature type="transmembrane region" description="Helical" evidence="6">
    <location>
        <begin position="217"/>
        <end position="239"/>
    </location>
</feature>
<evidence type="ECO:0000256" key="3">
    <source>
        <dbReference type="ARBA" id="ARBA00022692"/>
    </source>
</evidence>
<feature type="transmembrane region" description="Helical" evidence="6">
    <location>
        <begin position="188"/>
        <end position="211"/>
    </location>
</feature>
<dbReference type="SUPFAM" id="SSF103481">
    <property type="entry name" value="Multidrug resistance efflux transporter EmrE"/>
    <property type="match status" value="2"/>
</dbReference>
<keyword evidence="9" id="KW-1185">Reference proteome</keyword>
<feature type="domain" description="EamA" evidence="7">
    <location>
        <begin position="16"/>
        <end position="147"/>
    </location>
</feature>
<feature type="transmembrane region" description="Helical" evidence="6">
    <location>
        <begin position="155"/>
        <end position="176"/>
    </location>
</feature>
<feature type="transmembrane region" description="Helical" evidence="6">
    <location>
        <begin position="47"/>
        <end position="65"/>
    </location>
</feature>
<accession>A0ABY7SKF0</accession>
<evidence type="ECO:0000313" key="9">
    <source>
        <dbReference type="Proteomes" id="UP001219349"/>
    </source>
</evidence>
<keyword evidence="5 6" id="KW-0472">Membrane</keyword>